<evidence type="ECO:0000259" key="6">
    <source>
        <dbReference type="PROSITE" id="PS50280"/>
    </source>
</evidence>
<dbReference type="EMBL" id="CAWUHD010000044">
    <property type="protein sequence ID" value="CAK7222415.1"/>
    <property type="molecule type" value="Genomic_DNA"/>
</dbReference>
<dbReference type="Gene3D" id="1.10.220.160">
    <property type="match status" value="1"/>
</dbReference>
<evidence type="ECO:0000256" key="3">
    <source>
        <dbReference type="ARBA" id="ARBA00022833"/>
    </source>
</evidence>
<dbReference type="PROSITE" id="PS50865">
    <property type="entry name" value="ZF_MYND_2"/>
    <property type="match status" value="1"/>
</dbReference>
<keyword evidence="3" id="KW-0862">Zinc</keyword>
<evidence type="ECO:0000256" key="2">
    <source>
        <dbReference type="ARBA" id="ARBA00022771"/>
    </source>
</evidence>
<dbReference type="Pfam" id="PF00856">
    <property type="entry name" value="SET"/>
    <property type="match status" value="1"/>
</dbReference>
<dbReference type="InterPro" id="IPR046341">
    <property type="entry name" value="SET_dom_sf"/>
</dbReference>
<keyword evidence="2 4" id="KW-0863">Zinc-finger</keyword>
<dbReference type="PROSITE" id="PS50280">
    <property type="entry name" value="SET"/>
    <property type="match status" value="1"/>
</dbReference>
<evidence type="ECO:0000256" key="1">
    <source>
        <dbReference type="ARBA" id="ARBA00022723"/>
    </source>
</evidence>
<keyword evidence="9" id="KW-1185">Reference proteome</keyword>
<dbReference type="PANTHER" id="PTHR12197">
    <property type="entry name" value="HISTONE-LYSINE N-METHYLTRANSFERASE SMYD"/>
    <property type="match status" value="1"/>
</dbReference>
<dbReference type="InterPro" id="IPR050869">
    <property type="entry name" value="H3K4_H4K5_MeTrfase"/>
</dbReference>
<feature type="domain" description="SET" evidence="6">
    <location>
        <begin position="6"/>
        <end position="260"/>
    </location>
</feature>
<dbReference type="SUPFAM" id="SSF82199">
    <property type="entry name" value="SET domain"/>
    <property type="match status" value="1"/>
</dbReference>
<evidence type="ECO:0000256" key="4">
    <source>
        <dbReference type="PROSITE-ProRule" id="PRU00134"/>
    </source>
</evidence>
<reference evidence="8 9" key="1">
    <citation type="submission" date="2024-01" db="EMBL/GenBank/DDBJ databases">
        <authorList>
            <person name="Allen C."/>
            <person name="Tagirdzhanova G."/>
        </authorList>
    </citation>
    <scope>NUCLEOTIDE SEQUENCE [LARGE SCALE GENOMIC DNA]</scope>
</reference>
<keyword evidence="1" id="KW-0479">Metal-binding</keyword>
<dbReference type="PROSITE" id="PS01360">
    <property type="entry name" value="ZF_MYND_1"/>
    <property type="match status" value="1"/>
</dbReference>
<organism evidence="8 9">
    <name type="scientific">Sporothrix eucalyptigena</name>
    <dbReference type="NCBI Taxonomy" id="1812306"/>
    <lineage>
        <taxon>Eukaryota</taxon>
        <taxon>Fungi</taxon>
        <taxon>Dikarya</taxon>
        <taxon>Ascomycota</taxon>
        <taxon>Pezizomycotina</taxon>
        <taxon>Sordariomycetes</taxon>
        <taxon>Sordariomycetidae</taxon>
        <taxon>Ophiostomatales</taxon>
        <taxon>Ophiostomataceae</taxon>
        <taxon>Sporothrix</taxon>
    </lineage>
</organism>
<sequence>MSSIPAGLEIRGDRSPPGKSPATRGRGLFAKRRFEPGQEIAVFGTPLLVLPSGPDAATTCNYCLDPRRQPVKLCTGCRAVAYCGPACQRAHWSRFHKVECRALQAAFTSAAEAAAETPGAVVQPLPTPVRALMLLILQWARSAEIRAAVEKLESNTVAFISNRELWDDFKMQAAAACKFSSWFSEEQIKTAVEALCRVHTNAFDRRDPDLGLSGMFLDPALAMANHSCLPNAVVGFSGQKAYLRAQQPIAAGEEVLISYIDFTKPKAARQQGLVLYNFTCTCPRCKDDLDVYQACQISPVLSLNRAAGFYSLVPDLDLLKNPPVLRDGKHNVTPQQVESMYASCQADMLDDGASGSLADRLKAMRRLWRTCRPLVEAKRWAVEPLAQVVSLAIMHCIDVGNYAHLLVFACFAAQHIDPYKFPAPYATWRIKGLMTMAKAIPHTLPIVRPEIDGDGGVAAKEARGEGKNANKDRIVHPGVIEVLPDIVDGGLFLTLLMMVLQNGPLGHAAEWPPLDDARRLLSDFQTDPNHEPIMAVVNNWFANPSSPEMAQFFDERILRPVSRLSALAPEVLENLVKE</sequence>
<dbReference type="InterPro" id="IPR002893">
    <property type="entry name" value="Znf_MYND"/>
</dbReference>
<feature type="domain" description="MYND-type" evidence="7">
    <location>
        <begin position="60"/>
        <end position="100"/>
    </location>
</feature>
<dbReference type="PANTHER" id="PTHR12197:SF251">
    <property type="entry name" value="EG:BACR7C10.4 PROTEIN"/>
    <property type="match status" value="1"/>
</dbReference>
<proteinExistence type="predicted"/>
<dbReference type="Proteomes" id="UP001642482">
    <property type="component" value="Unassembled WGS sequence"/>
</dbReference>
<evidence type="ECO:0008006" key="10">
    <source>
        <dbReference type="Google" id="ProtNLM"/>
    </source>
</evidence>
<dbReference type="Gene3D" id="2.170.270.10">
    <property type="entry name" value="SET domain"/>
    <property type="match status" value="1"/>
</dbReference>
<dbReference type="Pfam" id="PF01753">
    <property type="entry name" value="zf-MYND"/>
    <property type="match status" value="1"/>
</dbReference>
<name>A0ABP0BRY1_9PEZI</name>
<dbReference type="InterPro" id="IPR001214">
    <property type="entry name" value="SET_dom"/>
</dbReference>
<dbReference type="SMART" id="SM00317">
    <property type="entry name" value="SET"/>
    <property type="match status" value="1"/>
</dbReference>
<protein>
    <recommendedName>
        <fullName evidence="10">Suppressor of anucleate metulae protein B</fullName>
    </recommendedName>
</protein>
<evidence type="ECO:0000313" key="9">
    <source>
        <dbReference type="Proteomes" id="UP001642482"/>
    </source>
</evidence>
<accession>A0ABP0BRY1</accession>
<dbReference type="Gene3D" id="6.10.140.2220">
    <property type="match status" value="1"/>
</dbReference>
<evidence type="ECO:0000259" key="7">
    <source>
        <dbReference type="PROSITE" id="PS50865"/>
    </source>
</evidence>
<dbReference type="CDD" id="cd20071">
    <property type="entry name" value="SET_SMYD"/>
    <property type="match status" value="1"/>
</dbReference>
<evidence type="ECO:0000256" key="5">
    <source>
        <dbReference type="SAM" id="MobiDB-lite"/>
    </source>
</evidence>
<feature type="region of interest" description="Disordered" evidence="5">
    <location>
        <begin position="1"/>
        <end position="25"/>
    </location>
</feature>
<gene>
    <name evidence="8" type="ORF">SEUCBS140593_004893</name>
</gene>
<comment type="caution">
    <text evidence="8">The sequence shown here is derived from an EMBL/GenBank/DDBJ whole genome shotgun (WGS) entry which is preliminary data.</text>
</comment>
<evidence type="ECO:0000313" key="8">
    <source>
        <dbReference type="EMBL" id="CAK7222415.1"/>
    </source>
</evidence>